<dbReference type="Proteomes" id="UP000095751">
    <property type="component" value="Unassembled WGS sequence"/>
</dbReference>
<evidence type="ECO:0000313" key="2">
    <source>
        <dbReference type="Proteomes" id="UP000095751"/>
    </source>
</evidence>
<dbReference type="EMBL" id="KV784354">
    <property type="protein sequence ID" value="OEU21377.1"/>
    <property type="molecule type" value="Genomic_DNA"/>
</dbReference>
<keyword evidence="2" id="KW-1185">Reference proteome</keyword>
<reference evidence="1 2" key="1">
    <citation type="submission" date="2016-09" db="EMBL/GenBank/DDBJ databases">
        <title>Extensive genetic diversity and differential bi-allelic expression allows diatom success in the polar Southern Ocean.</title>
        <authorList>
            <consortium name="DOE Joint Genome Institute"/>
            <person name="Mock T."/>
            <person name="Otillar R.P."/>
            <person name="Strauss J."/>
            <person name="Dupont C."/>
            <person name="Frickenhaus S."/>
            <person name="Maumus F."/>
            <person name="Mcmullan M."/>
            <person name="Sanges R."/>
            <person name="Schmutz J."/>
            <person name="Toseland A."/>
            <person name="Valas R."/>
            <person name="Veluchamy A."/>
            <person name="Ward B.J."/>
            <person name="Allen A."/>
            <person name="Barry K."/>
            <person name="Falciatore A."/>
            <person name="Ferrante M."/>
            <person name="Fortunato A.E."/>
            <person name="Gloeckner G."/>
            <person name="Gruber A."/>
            <person name="Hipkin R."/>
            <person name="Janech M."/>
            <person name="Kroth P."/>
            <person name="Leese F."/>
            <person name="Lindquist E."/>
            <person name="Lyon B.R."/>
            <person name="Martin J."/>
            <person name="Mayer C."/>
            <person name="Parker M."/>
            <person name="Quesneville H."/>
            <person name="Raymond J."/>
            <person name="Uhlig C."/>
            <person name="Valentin K.U."/>
            <person name="Worden A.Z."/>
            <person name="Armbrust E.V."/>
            <person name="Bowler C."/>
            <person name="Green B."/>
            <person name="Moulton V."/>
            <person name="Van Oosterhout C."/>
            <person name="Grigoriev I."/>
        </authorList>
    </citation>
    <scope>NUCLEOTIDE SEQUENCE [LARGE SCALE GENOMIC DNA]</scope>
    <source>
        <strain evidence="1 2">CCMP1102</strain>
    </source>
</reference>
<evidence type="ECO:0008006" key="3">
    <source>
        <dbReference type="Google" id="ProtNLM"/>
    </source>
</evidence>
<dbReference type="InterPro" id="IPR036188">
    <property type="entry name" value="FAD/NAD-bd_sf"/>
</dbReference>
<dbReference type="KEGG" id="fcy:FRACYDRAFT_259880"/>
<accession>A0A1E7FTD4</accession>
<dbReference type="OrthoDB" id="40896at2759"/>
<protein>
    <recommendedName>
        <fullName evidence="3">FAD/NAD(P)-binding domain-containing protein</fullName>
    </recommendedName>
</protein>
<evidence type="ECO:0000313" key="1">
    <source>
        <dbReference type="EMBL" id="OEU21377.1"/>
    </source>
</evidence>
<dbReference type="SUPFAM" id="SSF51905">
    <property type="entry name" value="FAD/NAD(P)-binding domain"/>
    <property type="match status" value="1"/>
</dbReference>
<dbReference type="InParanoid" id="A0A1E7FTD4"/>
<dbReference type="Gene3D" id="3.50.50.60">
    <property type="entry name" value="FAD/NAD(P)-binding domain"/>
    <property type="match status" value="1"/>
</dbReference>
<name>A0A1E7FTD4_9STRA</name>
<proteinExistence type="predicted"/>
<dbReference type="AlphaFoldDB" id="A0A1E7FTD4"/>
<sequence>MTTTAKTEKILDCDYLIVGAGAAPLPFIDTLLTELPDTKIILIDKKGAPGGHWVDAYGYVRLHQPSIVYGIASKQLEGNWLKCMLTNFTLPWNHRANKTEVLSYFSDFVKGKEQIDFYPNCVYNFDNKEDDSEDNIHSFSSVDGSVSYKVNVNVKLIDATKGENIIPHDSPLQFPVDDEVRVMTPNQVYDSYEGNSDEKSLMLKNKYVVLGAGKTGMDCIVYLQRTMKIDPANIAWVISNDVWMTKLEGGGNPKDWTRTLVENDNDINKAALEMEEKGKMVRIDKNVMPTVFKFPVIPSDDLKILQDVKTIIRRGRATAIRRKTGDNSKVMVEFGSDHSPWDAFAPIDKCVFVHATSPGPFGAKGTTNIFNSEKKMTLDTIFSPPVSISMSCLAKVEANRRKGTLDIEFMRRLMLAREGETSRDFKENEILDSIIQASMDAQSMLNLAVLFAILDKDPLVPMNWMKQNRLAFLGAIPGYKCLICDDIRLLQSKGETVGLVEKDTQMLELLSDKIQPLEGM</sequence>
<gene>
    <name evidence="1" type="ORF">FRACYDRAFT_259880</name>
</gene>
<organism evidence="1 2">
    <name type="scientific">Fragilariopsis cylindrus CCMP1102</name>
    <dbReference type="NCBI Taxonomy" id="635003"/>
    <lineage>
        <taxon>Eukaryota</taxon>
        <taxon>Sar</taxon>
        <taxon>Stramenopiles</taxon>
        <taxon>Ochrophyta</taxon>
        <taxon>Bacillariophyta</taxon>
        <taxon>Bacillariophyceae</taxon>
        <taxon>Bacillariophycidae</taxon>
        <taxon>Bacillariales</taxon>
        <taxon>Bacillariaceae</taxon>
        <taxon>Fragilariopsis</taxon>
    </lineage>
</organism>